<feature type="transmembrane region" description="Helical" evidence="7">
    <location>
        <begin position="141"/>
        <end position="158"/>
    </location>
</feature>
<keyword evidence="2 7" id="KW-0812">Transmembrane</keyword>
<dbReference type="InterPro" id="IPR003439">
    <property type="entry name" value="ABC_transporter-like_ATP-bd"/>
</dbReference>
<evidence type="ECO:0000256" key="2">
    <source>
        <dbReference type="ARBA" id="ARBA00022692"/>
    </source>
</evidence>
<feature type="transmembrane region" description="Helical" evidence="7">
    <location>
        <begin position="245"/>
        <end position="270"/>
    </location>
</feature>
<dbReference type="PANTHER" id="PTHR43394">
    <property type="entry name" value="ATP-DEPENDENT PERMEASE MDL1, MITOCHONDRIAL"/>
    <property type="match status" value="1"/>
</dbReference>
<evidence type="ECO:0000313" key="11">
    <source>
        <dbReference type="Proteomes" id="UP001344632"/>
    </source>
</evidence>
<feature type="domain" description="ABC transmembrane type-1" evidence="9">
    <location>
        <begin position="23"/>
        <end position="305"/>
    </location>
</feature>
<sequence>MNSRTRKFFSYYKPYMGLLFADMACAFIVSAITLILPLCIRYITINVLEGERPDALHQIYTMGAVMLALVIIHTVCDMFIGYKGHVMGAMMESDMRSELFDHYQKLSFRFYDEQKTGQLMTRTTNDILSLTELYHHGPEDIVISLLKFAGAFIILISIDVKLTLIVFLFLPLMAVHAFYFNKKMNAALRKSKDRIGDINAQVEDTLSGIRVVQSFTNEHVEKDKFAYENERFVYSRKEGYKSETLFAEGMSGFTNLITVAVIVFGGAAIANASLELADLLTFFLCIGILIEPIQRLVNFARLYQEGITGFDRFMEILEVEPDIQDSSDALELAHVQGKVEFKDVSFKYKEDYDFVLRNVSLDIKVGEYVALVGPSGAGKSTLCSLIPRFYEVNDGEILLDGMNIRDIRLSSLRRHIGVVQQDVYLFAGNIMDNIRYGNMDATPEEIIEAAQKANAHDFIMELPDGYETDIGQRGVKLSGGQKQRLSIARVFLKNPPMIIFDEATSALDNESEKAVQDSLEKLTDNRTTLVIAHRLSTVRNAQRILVLTDNGIDEQGTHEELLALGGTYANLYNMQLKI</sequence>
<gene>
    <name evidence="10" type="ORF">P4H66_22505</name>
</gene>
<reference evidence="10 11" key="1">
    <citation type="submission" date="2023-03" db="EMBL/GenBank/DDBJ databases">
        <title>Bacillus Genome Sequencing.</title>
        <authorList>
            <person name="Dunlap C."/>
        </authorList>
    </citation>
    <scope>NUCLEOTIDE SEQUENCE [LARGE SCALE GENOMIC DNA]</scope>
    <source>
        <strain evidence="10 11">BD-525</strain>
    </source>
</reference>
<dbReference type="InterPro" id="IPR011527">
    <property type="entry name" value="ABC1_TM_dom"/>
</dbReference>
<dbReference type="SUPFAM" id="SSF52540">
    <property type="entry name" value="P-loop containing nucleoside triphosphate hydrolases"/>
    <property type="match status" value="1"/>
</dbReference>
<dbReference type="Gene3D" id="1.20.1560.10">
    <property type="entry name" value="ABC transporter type 1, transmembrane domain"/>
    <property type="match status" value="1"/>
</dbReference>
<dbReference type="EMBL" id="JARLKZ010000016">
    <property type="protein sequence ID" value="MEC0242589.1"/>
    <property type="molecule type" value="Genomic_DNA"/>
</dbReference>
<evidence type="ECO:0000259" key="9">
    <source>
        <dbReference type="PROSITE" id="PS50929"/>
    </source>
</evidence>
<name>A0ABU6GS88_9BACL</name>
<dbReference type="CDD" id="cd18549">
    <property type="entry name" value="ABC_6TM_YwjA_like"/>
    <property type="match status" value="1"/>
</dbReference>
<protein>
    <submittedName>
        <fullName evidence="10">ABC transporter ATP-binding protein</fullName>
    </submittedName>
</protein>
<dbReference type="InterPro" id="IPR003593">
    <property type="entry name" value="AAA+_ATPase"/>
</dbReference>
<dbReference type="SMART" id="SM00382">
    <property type="entry name" value="AAA"/>
    <property type="match status" value="1"/>
</dbReference>
<dbReference type="GO" id="GO:0005524">
    <property type="term" value="F:ATP binding"/>
    <property type="evidence" value="ECO:0007669"/>
    <property type="project" value="UniProtKB-KW"/>
</dbReference>
<keyword evidence="11" id="KW-1185">Reference proteome</keyword>
<proteinExistence type="predicted"/>
<evidence type="ECO:0000259" key="8">
    <source>
        <dbReference type="PROSITE" id="PS50893"/>
    </source>
</evidence>
<organism evidence="10 11">
    <name type="scientific">Paenibacillus dokdonensis</name>
    <dbReference type="NCBI Taxonomy" id="2567944"/>
    <lineage>
        <taxon>Bacteria</taxon>
        <taxon>Bacillati</taxon>
        <taxon>Bacillota</taxon>
        <taxon>Bacilli</taxon>
        <taxon>Bacillales</taxon>
        <taxon>Paenibacillaceae</taxon>
        <taxon>Paenibacillus</taxon>
    </lineage>
</organism>
<evidence type="ECO:0000256" key="5">
    <source>
        <dbReference type="ARBA" id="ARBA00022989"/>
    </source>
</evidence>
<evidence type="ECO:0000256" key="7">
    <source>
        <dbReference type="SAM" id="Phobius"/>
    </source>
</evidence>
<dbReference type="InterPro" id="IPR039421">
    <property type="entry name" value="Type_1_exporter"/>
</dbReference>
<evidence type="ECO:0000256" key="3">
    <source>
        <dbReference type="ARBA" id="ARBA00022741"/>
    </source>
</evidence>
<keyword evidence="6 7" id="KW-0472">Membrane</keyword>
<dbReference type="Pfam" id="PF00664">
    <property type="entry name" value="ABC_membrane"/>
    <property type="match status" value="1"/>
</dbReference>
<keyword evidence="5 7" id="KW-1133">Transmembrane helix</keyword>
<dbReference type="InterPro" id="IPR027417">
    <property type="entry name" value="P-loop_NTPase"/>
</dbReference>
<dbReference type="InterPro" id="IPR017871">
    <property type="entry name" value="ABC_transporter-like_CS"/>
</dbReference>
<dbReference type="InterPro" id="IPR036640">
    <property type="entry name" value="ABC1_TM_sf"/>
</dbReference>
<dbReference type="PROSITE" id="PS50929">
    <property type="entry name" value="ABC_TM1F"/>
    <property type="match status" value="1"/>
</dbReference>
<keyword evidence="4 10" id="KW-0067">ATP-binding</keyword>
<accession>A0ABU6GS88</accession>
<keyword evidence="3" id="KW-0547">Nucleotide-binding</keyword>
<comment type="caution">
    <text evidence="10">The sequence shown here is derived from an EMBL/GenBank/DDBJ whole genome shotgun (WGS) entry which is preliminary data.</text>
</comment>
<evidence type="ECO:0000256" key="1">
    <source>
        <dbReference type="ARBA" id="ARBA00004651"/>
    </source>
</evidence>
<feature type="transmembrane region" description="Helical" evidence="7">
    <location>
        <begin position="59"/>
        <end position="82"/>
    </location>
</feature>
<dbReference type="PROSITE" id="PS00211">
    <property type="entry name" value="ABC_TRANSPORTER_1"/>
    <property type="match status" value="1"/>
</dbReference>
<dbReference type="SUPFAM" id="SSF90123">
    <property type="entry name" value="ABC transporter transmembrane region"/>
    <property type="match status" value="1"/>
</dbReference>
<dbReference type="PANTHER" id="PTHR43394:SF1">
    <property type="entry name" value="ATP-BINDING CASSETTE SUB-FAMILY B MEMBER 10, MITOCHONDRIAL"/>
    <property type="match status" value="1"/>
</dbReference>
<dbReference type="CDD" id="cd03251">
    <property type="entry name" value="ABCC_MsbA"/>
    <property type="match status" value="1"/>
</dbReference>
<evidence type="ECO:0000313" key="10">
    <source>
        <dbReference type="EMBL" id="MEC0242589.1"/>
    </source>
</evidence>
<evidence type="ECO:0000256" key="4">
    <source>
        <dbReference type="ARBA" id="ARBA00022840"/>
    </source>
</evidence>
<dbReference type="Proteomes" id="UP001344632">
    <property type="component" value="Unassembled WGS sequence"/>
</dbReference>
<feature type="transmembrane region" description="Helical" evidence="7">
    <location>
        <begin position="20"/>
        <end position="44"/>
    </location>
</feature>
<dbReference type="Pfam" id="PF00005">
    <property type="entry name" value="ABC_tran"/>
    <property type="match status" value="1"/>
</dbReference>
<feature type="transmembrane region" description="Helical" evidence="7">
    <location>
        <begin position="164"/>
        <end position="181"/>
    </location>
</feature>
<feature type="domain" description="ABC transporter" evidence="8">
    <location>
        <begin position="339"/>
        <end position="574"/>
    </location>
</feature>
<evidence type="ECO:0000256" key="6">
    <source>
        <dbReference type="ARBA" id="ARBA00023136"/>
    </source>
</evidence>
<dbReference type="Gene3D" id="3.40.50.300">
    <property type="entry name" value="P-loop containing nucleotide triphosphate hydrolases"/>
    <property type="match status" value="1"/>
</dbReference>
<comment type="subcellular location">
    <subcellularLocation>
        <location evidence="1">Cell membrane</location>
        <topology evidence="1">Multi-pass membrane protein</topology>
    </subcellularLocation>
</comment>
<dbReference type="PROSITE" id="PS50893">
    <property type="entry name" value="ABC_TRANSPORTER_2"/>
    <property type="match status" value="1"/>
</dbReference>
<dbReference type="RefSeq" id="WP_326090359.1">
    <property type="nucleotide sequence ID" value="NZ_JARLKZ010000016.1"/>
</dbReference>